<dbReference type="Proteomes" id="UP000298030">
    <property type="component" value="Unassembled WGS sequence"/>
</dbReference>
<dbReference type="Gene3D" id="3.10.310.70">
    <property type="match status" value="1"/>
</dbReference>
<dbReference type="InterPro" id="IPR033932">
    <property type="entry name" value="YtcJ-like"/>
</dbReference>
<gene>
    <name evidence="3" type="ORF">FA13DRAFT_1630672</name>
</gene>
<dbReference type="InterPro" id="IPR011059">
    <property type="entry name" value="Metal-dep_hydrolase_composite"/>
</dbReference>
<sequence>MNKGLHPTEDVRKATKTKWLKHSRIAGFLDAFTASDAPFLPFKPIERFIDTFAPSPRLIQLHPDQALYPGFVDAHAHVIENGYMLELPLVETQSLEEVVKALEDYILAHPDLQNDKNRWIEGMGWDQTKWNGGEGAEFPTAADLDQSPLLKGRPISLSRIDGHAKWVSPRVLEIMEEGGVLPPPSKDDEIERDGGKILRGKDGRPTGIFVDKAMNIIPAPQWSETQMGEYFNRTIDLALRYGLTSIHDADTNSRFIAFYRKLADAGTLPLRMYLMGYSPSNTYWGNDTISFPKMHNYGKHGRLNLKAVKLFTDGALGSWGAALLEPYSDNPDTKGIMQTRPEVLQDLVEKFWNDGWQTNIHCIGDRANKAVLDIFERQLALKDESGKPKYDVRETRPRIEHAQIFDKSDIGERIGRLGVIASVQPTHATSDMWYAETRLGPERIKGAYAYQTLLRASPNHVLPLGSDFPVEGVNPLLGFYAAVSRLSRSSGTSPHGGGGWYPTQKLSRAQALKGMTLDAAYASFAEELGSLEPGKKADFVILNRDIMDEGSEYVEILKAEVKATIVDGEAAYGSL</sequence>
<dbReference type="InterPro" id="IPR032466">
    <property type="entry name" value="Metal_Hydrolase"/>
</dbReference>
<dbReference type="AlphaFoldDB" id="A0A4Y7T8D4"/>
<dbReference type="SUPFAM" id="SSF51556">
    <property type="entry name" value="Metallo-dependent hydrolases"/>
    <property type="match status" value="1"/>
</dbReference>
<proteinExistence type="predicted"/>
<dbReference type="STRING" id="71717.A0A4Y7T8D4"/>
<dbReference type="SUPFAM" id="SSF51338">
    <property type="entry name" value="Composite domain of metallo-dependent hydrolases"/>
    <property type="match status" value="1"/>
</dbReference>
<protein>
    <submittedName>
        <fullName evidence="3">Amidohydrolase 3</fullName>
    </submittedName>
</protein>
<name>A0A4Y7T8D4_COPMI</name>
<feature type="compositionally biased region" description="Basic and acidic residues" evidence="1">
    <location>
        <begin position="185"/>
        <end position="197"/>
    </location>
</feature>
<dbReference type="CDD" id="cd01300">
    <property type="entry name" value="YtcJ_like"/>
    <property type="match status" value="1"/>
</dbReference>
<comment type="caution">
    <text evidence="3">The sequence shown here is derived from an EMBL/GenBank/DDBJ whole genome shotgun (WGS) entry which is preliminary data.</text>
</comment>
<evidence type="ECO:0000256" key="1">
    <source>
        <dbReference type="SAM" id="MobiDB-lite"/>
    </source>
</evidence>
<dbReference type="GO" id="GO:0016810">
    <property type="term" value="F:hydrolase activity, acting on carbon-nitrogen (but not peptide) bonds"/>
    <property type="evidence" value="ECO:0007669"/>
    <property type="project" value="InterPro"/>
</dbReference>
<dbReference type="PANTHER" id="PTHR22642">
    <property type="entry name" value="IMIDAZOLONEPROPIONASE"/>
    <property type="match status" value="1"/>
</dbReference>
<keyword evidence="4" id="KW-1185">Reference proteome</keyword>
<evidence type="ECO:0000259" key="2">
    <source>
        <dbReference type="Pfam" id="PF07969"/>
    </source>
</evidence>
<dbReference type="PANTHER" id="PTHR22642:SF2">
    <property type="entry name" value="PROTEIN LONG AFTER FAR-RED 3"/>
    <property type="match status" value="1"/>
</dbReference>
<feature type="domain" description="Amidohydrolase 3" evidence="2">
    <location>
        <begin position="66"/>
        <end position="571"/>
    </location>
</feature>
<dbReference type="InterPro" id="IPR013108">
    <property type="entry name" value="Amidohydro_3"/>
</dbReference>
<evidence type="ECO:0000313" key="4">
    <source>
        <dbReference type="Proteomes" id="UP000298030"/>
    </source>
</evidence>
<keyword evidence="3" id="KW-0378">Hydrolase</keyword>
<dbReference type="Gene3D" id="3.20.20.140">
    <property type="entry name" value="Metal-dependent hydrolases"/>
    <property type="match status" value="1"/>
</dbReference>
<dbReference type="EMBL" id="QPFP01000023">
    <property type="protein sequence ID" value="TEB30405.1"/>
    <property type="molecule type" value="Genomic_DNA"/>
</dbReference>
<accession>A0A4Y7T8D4</accession>
<reference evidence="3 4" key="1">
    <citation type="journal article" date="2019" name="Nat. Ecol. Evol.">
        <title>Megaphylogeny resolves global patterns of mushroom evolution.</title>
        <authorList>
            <person name="Varga T."/>
            <person name="Krizsan K."/>
            <person name="Foldi C."/>
            <person name="Dima B."/>
            <person name="Sanchez-Garcia M."/>
            <person name="Sanchez-Ramirez S."/>
            <person name="Szollosi G.J."/>
            <person name="Szarkandi J.G."/>
            <person name="Papp V."/>
            <person name="Albert L."/>
            <person name="Andreopoulos W."/>
            <person name="Angelini C."/>
            <person name="Antonin V."/>
            <person name="Barry K.W."/>
            <person name="Bougher N.L."/>
            <person name="Buchanan P."/>
            <person name="Buyck B."/>
            <person name="Bense V."/>
            <person name="Catcheside P."/>
            <person name="Chovatia M."/>
            <person name="Cooper J."/>
            <person name="Damon W."/>
            <person name="Desjardin D."/>
            <person name="Finy P."/>
            <person name="Geml J."/>
            <person name="Haridas S."/>
            <person name="Hughes K."/>
            <person name="Justo A."/>
            <person name="Karasinski D."/>
            <person name="Kautmanova I."/>
            <person name="Kiss B."/>
            <person name="Kocsube S."/>
            <person name="Kotiranta H."/>
            <person name="LaButti K.M."/>
            <person name="Lechner B.E."/>
            <person name="Liimatainen K."/>
            <person name="Lipzen A."/>
            <person name="Lukacs Z."/>
            <person name="Mihaltcheva S."/>
            <person name="Morgado L.N."/>
            <person name="Niskanen T."/>
            <person name="Noordeloos M.E."/>
            <person name="Ohm R.A."/>
            <person name="Ortiz-Santana B."/>
            <person name="Ovrebo C."/>
            <person name="Racz N."/>
            <person name="Riley R."/>
            <person name="Savchenko A."/>
            <person name="Shiryaev A."/>
            <person name="Soop K."/>
            <person name="Spirin V."/>
            <person name="Szebenyi C."/>
            <person name="Tomsovsky M."/>
            <person name="Tulloss R.E."/>
            <person name="Uehling J."/>
            <person name="Grigoriev I.V."/>
            <person name="Vagvolgyi C."/>
            <person name="Papp T."/>
            <person name="Martin F.M."/>
            <person name="Miettinen O."/>
            <person name="Hibbett D.S."/>
            <person name="Nagy L.G."/>
        </authorList>
    </citation>
    <scope>NUCLEOTIDE SEQUENCE [LARGE SCALE GENOMIC DNA]</scope>
    <source>
        <strain evidence="3 4">FP101781</strain>
    </source>
</reference>
<dbReference type="Gene3D" id="2.30.40.10">
    <property type="entry name" value="Urease, subunit C, domain 1"/>
    <property type="match status" value="1"/>
</dbReference>
<feature type="region of interest" description="Disordered" evidence="1">
    <location>
        <begin position="178"/>
        <end position="197"/>
    </location>
</feature>
<organism evidence="3 4">
    <name type="scientific">Coprinellus micaceus</name>
    <name type="common">Glistening ink-cap mushroom</name>
    <name type="synonym">Coprinus micaceus</name>
    <dbReference type="NCBI Taxonomy" id="71717"/>
    <lineage>
        <taxon>Eukaryota</taxon>
        <taxon>Fungi</taxon>
        <taxon>Dikarya</taxon>
        <taxon>Basidiomycota</taxon>
        <taxon>Agaricomycotina</taxon>
        <taxon>Agaricomycetes</taxon>
        <taxon>Agaricomycetidae</taxon>
        <taxon>Agaricales</taxon>
        <taxon>Agaricineae</taxon>
        <taxon>Psathyrellaceae</taxon>
        <taxon>Coprinellus</taxon>
    </lineage>
</organism>
<dbReference type="Pfam" id="PF07969">
    <property type="entry name" value="Amidohydro_3"/>
    <property type="match status" value="1"/>
</dbReference>
<evidence type="ECO:0000313" key="3">
    <source>
        <dbReference type="EMBL" id="TEB30405.1"/>
    </source>
</evidence>
<dbReference type="OrthoDB" id="3501663at2759"/>